<organism evidence="1 2">
    <name type="scientific">Actinoplanes regularis</name>
    <dbReference type="NCBI Taxonomy" id="52697"/>
    <lineage>
        <taxon>Bacteria</taxon>
        <taxon>Bacillati</taxon>
        <taxon>Actinomycetota</taxon>
        <taxon>Actinomycetes</taxon>
        <taxon>Micromonosporales</taxon>
        <taxon>Micromonosporaceae</taxon>
        <taxon>Actinoplanes</taxon>
    </lineage>
</organism>
<keyword evidence="2" id="KW-1185">Reference proteome</keyword>
<dbReference type="EMBL" id="FZNR01000014">
    <property type="protein sequence ID" value="SNS35165.1"/>
    <property type="molecule type" value="Genomic_DNA"/>
</dbReference>
<dbReference type="RefSeq" id="WP_089296598.1">
    <property type="nucleotide sequence ID" value="NZ_BOMU01000070.1"/>
</dbReference>
<accession>A0A239DRA6</accession>
<evidence type="ECO:0000313" key="1">
    <source>
        <dbReference type="EMBL" id="SNS35165.1"/>
    </source>
</evidence>
<reference evidence="1 2" key="1">
    <citation type="submission" date="2017-06" db="EMBL/GenBank/DDBJ databases">
        <authorList>
            <person name="Kim H.J."/>
            <person name="Triplett B.A."/>
        </authorList>
    </citation>
    <scope>NUCLEOTIDE SEQUENCE [LARGE SCALE GENOMIC DNA]</scope>
    <source>
        <strain evidence="1 2">DSM 43151</strain>
    </source>
</reference>
<name>A0A239DRA6_9ACTN</name>
<dbReference type="Proteomes" id="UP000198415">
    <property type="component" value="Unassembled WGS sequence"/>
</dbReference>
<protein>
    <submittedName>
        <fullName evidence="1">Uncharacterized protein</fullName>
    </submittedName>
</protein>
<proteinExistence type="predicted"/>
<dbReference type="OrthoDB" id="116741at2"/>
<gene>
    <name evidence="1" type="ORF">SAMN06264365_11470</name>
</gene>
<evidence type="ECO:0000313" key="2">
    <source>
        <dbReference type="Proteomes" id="UP000198415"/>
    </source>
</evidence>
<sequence length="191" mass="21183">MAATSAQLERKGAKDGVCTEFTVFAKIKAGHAEALREVLAELTAGAADMSARAALREIGTLHDARHVMFDNDTRFMFASVFDGTWDTYIDDFGKTVVGERFDMVFRHCEGFPGIADPGIKDWFLERQAPAGVFVSSYPDLTVQQIWKDQRVNEAFQEVLDTPEFREALDNPANAALKATPAFQKLMKEAQA</sequence>
<dbReference type="AlphaFoldDB" id="A0A239DRA6"/>